<organism evidence="2 3">
    <name type="scientific">Candidatus Avidehalobacter gallistercoris</name>
    <dbReference type="NCBI Taxonomy" id="2840694"/>
    <lineage>
        <taxon>Bacteria</taxon>
        <taxon>Bacillati</taxon>
        <taxon>Bacillota</taxon>
        <taxon>Clostridia</taxon>
        <taxon>Eubacteriales</taxon>
        <taxon>Peptococcaceae</taxon>
        <taxon>Peptococcaceae incertae sedis</taxon>
        <taxon>Candidatus Avidehalobacter</taxon>
    </lineage>
</organism>
<evidence type="ECO:0000313" key="2">
    <source>
        <dbReference type="EMBL" id="HIU10284.1"/>
    </source>
</evidence>
<dbReference type="Proteomes" id="UP000824124">
    <property type="component" value="Unassembled WGS sequence"/>
</dbReference>
<protein>
    <submittedName>
        <fullName evidence="2">Uncharacterized protein</fullName>
    </submittedName>
</protein>
<dbReference type="EMBL" id="DVMH01000020">
    <property type="protein sequence ID" value="HIU10284.1"/>
    <property type="molecule type" value="Genomic_DNA"/>
</dbReference>
<reference evidence="2" key="2">
    <citation type="journal article" date="2021" name="PeerJ">
        <title>Extensive microbial diversity within the chicken gut microbiome revealed by metagenomics and culture.</title>
        <authorList>
            <person name="Gilroy R."/>
            <person name="Ravi A."/>
            <person name="Getino M."/>
            <person name="Pursley I."/>
            <person name="Horton D.L."/>
            <person name="Alikhan N.F."/>
            <person name="Baker D."/>
            <person name="Gharbi K."/>
            <person name="Hall N."/>
            <person name="Watson M."/>
            <person name="Adriaenssens E.M."/>
            <person name="Foster-Nyarko E."/>
            <person name="Jarju S."/>
            <person name="Secka A."/>
            <person name="Antonio M."/>
            <person name="Oren A."/>
            <person name="Chaudhuri R.R."/>
            <person name="La Ragione R."/>
            <person name="Hildebrand F."/>
            <person name="Pallen M.J."/>
        </authorList>
    </citation>
    <scope>NUCLEOTIDE SEQUENCE</scope>
    <source>
        <strain evidence="2">2830</strain>
    </source>
</reference>
<feature type="region of interest" description="Disordered" evidence="1">
    <location>
        <begin position="116"/>
        <end position="139"/>
    </location>
</feature>
<dbReference type="AlphaFoldDB" id="A0A9D1HJ95"/>
<accession>A0A9D1HJ95</accession>
<evidence type="ECO:0000256" key="1">
    <source>
        <dbReference type="SAM" id="MobiDB-lite"/>
    </source>
</evidence>
<name>A0A9D1HJ95_9FIRM</name>
<sequence length="139" mass="15012">MRGNFGKKKRVMRSVFADVLEIPEELALDLPKITLVGNLNLNVENHKGIISYAADEVRLRVSDGYLIARGSGFALRSISKTDVFLEGEISNLAIVLDMKGDGGVLSDADLAALLAEEMAEENPDERSGEKPQPDSPEGA</sequence>
<dbReference type="InterPro" id="IPR022476">
    <property type="entry name" value="Spore_YabP/YqfC"/>
</dbReference>
<comment type="caution">
    <text evidence="2">The sequence shown here is derived from an EMBL/GenBank/DDBJ whole genome shotgun (WGS) entry which is preliminary data.</text>
</comment>
<reference evidence="2" key="1">
    <citation type="submission" date="2020-10" db="EMBL/GenBank/DDBJ databases">
        <authorList>
            <person name="Gilroy R."/>
        </authorList>
    </citation>
    <scope>NUCLEOTIDE SEQUENCE</scope>
    <source>
        <strain evidence="2">2830</strain>
    </source>
</reference>
<dbReference type="Pfam" id="PF07873">
    <property type="entry name" value="YabP"/>
    <property type="match status" value="1"/>
</dbReference>
<proteinExistence type="predicted"/>
<gene>
    <name evidence="2" type="ORF">IAB00_03425</name>
</gene>
<evidence type="ECO:0000313" key="3">
    <source>
        <dbReference type="Proteomes" id="UP000824124"/>
    </source>
</evidence>